<reference evidence="1 2" key="1">
    <citation type="submission" date="2018-05" db="EMBL/GenBank/DDBJ databases">
        <title>Draft genome of Methanospirillum stamsii Pt1.</title>
        <authorList>
            <person name="Dueholm M.S."/>
            <person name="Nielsen P.H."/>
            <person name="Bakmann L.F."/>
            <person name="Otzen D.E."/>
        </authorList>
    </citation>
    <scope>NUCLEOTIDE SEQUENCE [LARGE SCALE GENOMIC DNA]</scope>
    <source>
        <strain evidence="1 2">Pt1</strain>
    </source>
</reference>
<name>A0A2V2NG26_9EURY</name>
<evidence type="ECO:0000313" key="1">
    <source>
        <dbReference type="EMBL" id="PWR75347.1"/>
    </source>
</evidence>
<dbReference type="GeneID" id="97609757"/>
<evidence type="ECO:0000313" key="2">
    <source>
        <dbReference type="Proteomes" id="UP000245934"/>
    </source>
</evidence>
<dbReference type="EMBL" id="QGMZ01000010">
    <property type="protein sequence ID" value="PWR75347.1"/>
    <property type="molecule type" value="Genomic_DNA"/>
</dbReference>
<protein>
    <submittedName>
        <fullName evidence="1">Uncharacterized protein</fullName>
    </submittedName>
</protein>
<proteinExistence type="predicted"/>
<comment type="caution">
    <text evidence="1">The sequence shown here is derived from an EMBL/GenBank/DDBJ whole genome shotgun (WGS) entry which is preliminary data.</text>
</comment>
<dbReference type="AlphaFoldDB" id="A0A2V2NG26"/>
<organism evidence="1 2">
    <name type="scientific">Methanospirillum stamsii</name>
    <dbReference type="NCBI Taxonomy" id="1277351"/>
    <lineage>
        <taxon>Archaea</taxon>
        <taxon>Methanobacteriati</taxon>
        <taxon>Methanobacteriota</taxon>
        <taxon>Stenosarchaea group</taxon>
        <taxon>Methanomicrobia</taxon>
        <taxon>Methanomicrobiales</taxon>
        <taxon>Methanospirillaceae</taxon>
        <taxon>Methanospirillum</taxon>
    </lineage>
</organism>
<sequence>MTTADVITEAAIMAVVRDWYNQKPDGSRIISRKNIESYLGFSRTRGPERKSISMKISRICDAHFEVYSPSSRTRAWVVSPEVIA</sequence>
<dbReference type="Proteomes" id="UP000245934">
    <property type="component" value="Unassembled WGS sequence"/>
</dbReference>
<gene>
    <name evidence="1" type="ORF">DLD82_04220</name>
</gene>
<accession>A0A2V2NG26</accession>
<dbReference type="RefSeq" id="WP_109939866.1">
    <property type="nucleotide sequence ID" value="NZ_CP176366.1"/>
</dbReference>
<keyword evidence="2" id="KW-1185">Reference proteome</keyword>